<feature type="transmembrane region" description="Helical" evidence="5">
    <location>
        <begin position="179"/>
        <end position="196"/>
    </location>
</feature>
<reference evidence="7 8" key="1">
    <citation type="submission" date="2019-06" db="EMBL/GenBank/DDBJ databases">
        <title>Genome sequence of Litorilinea aerophila BAA-2444.</title>
        <authorList>
            <person name="Maclea K.S."/>
            <person name="Maurais E.G."/>
            <person name="Iannazzi L.C."/>
        </authorList>
    </citation>
    <scope>NUCLEOTIDE SEQUENCE [LARGE SCALE GENOMIC DNA]</scope>
    <source>
        <strain evidence="7 8">ATCC BAA-2444</strain>
    </source>
</reference>
<evidence type="ECO:0000313" key="8">
    <source>
        <dbReference type="Proteomes" id="UP000317371"/>
    </source>
</evidence>
<accession>A0A540VHU9</accession>
<feature type="transmembrane region" description="Helical" evidence="5">
    <location>
        <begin position="7"/>
        <end position="27"/>
    </location>
</feature>
<dbReference type="EMBL" id="VIGC01000008">
    <property type="protein sequence ID" value="TQE96330.1"/>
    <property type="molecule type" value="Genomic_DNA"/>
</dbReference>
<feature type="active site" description="Proton acceptor" evidence="4">
    <location>
        <position position="377"/>
    </location>
</feature>
<comment type="caution">
    <text evidence="7">The sequence shown here is derived from an EMBL/GenBank/DDBJ whole genome shotgun (WGS) entry which is preliminary data.</text>
</comment>
<dbReference type="Pfam" id="PF01564">
    <property type="entry name" value="Spermine_synth"/>
    <property type="match status" value="1"/>
</dbReference>
<comment type="similarity">
    <text evidence="1">Belongs to the spermidine/spermine synthase family.</text>
</comment>
<keyword evidence="8" id="KW-1185">Reference proteome</keyword>
<feature type="transmembrane region" description="Helical" evidence="5">
    <location>
        <begin position="72"/>
        <end position="89"/>
    </location>
</feature>
<evidence type="ECO:0000259" key="6">
    <source>
        <dbReference type="PROSITE" id="PS51006"/>
    </source>
</evidence>
<dbReference type="PANTHER" id="PTHR43317:SF1">
    <property type="entry name" value="THERMOSPERMINE SYNTHASE ACAULIS5"/>
    <property type="match status" value="1"/>
</dbReference>
<sequence length="524" mass="56518">METRTGYLSVLVFTAGATTLGMELSASRLLEPVFGNNQLVWAALIGLILLYLAVGAWLGGRLADRYPRQRELDLVVSLAALGVALVPLLSTPILRLAATGIQGFVPGLLAGSLLAVLLLFSVPGILLGTVSPWAVRLALADLAHAGQAAGRLYALSTAGSLVGTFVPVLWLIPTIGTRWTFYVLALAPLLVVSLGSRRQPYRWAPALALVAVLLLALLTRPGLAVRSGWDDGASGTLLYEDESLYNYIAVRQWGSERHLKLNDGIGIHSVYHPESTLSQGIWDYFLLPPLFNPPPALPTPSDQVLLIGLAAGTVSGLLTDIYGPMPITGVELDPEILEVGRRYFQMERPNLTAVAADGRRWLLQQPAEARWRYIAIDAYRPPYIPFHLTTVEFFQLVRSHLTEDGVVAVNVGRTAHNFALVDALAATLAQVFPQVYIIDEPGPPDTLGNSLVVATVQPTRLGYFAQNVAALPTSLPPDFLAFAAAAVTQARPATPPADTPTFTDDRAPVERIVHSIVLDFFRGR</sequence>
<dbReference type="Gene3D" id="3.40.50.150">
    <property type="entry name" value="Vaccinia Virus protein VP39"/>
    <property type="match status" value="1"/>
</dbReference>
<keyword evidence="5" id="KW-1133">Transmembrane helix</keyword>
<feature type="transmembrane region" description="Helical" evidence="5">
    <location>
        <begin position="109"/>
        <end position="131"/>
    </location>
</feature>
<gene>
    <name evidence="7" type="ORF">FKZ61_07500</name>
</gene>
<dbReference type="GO" id="GO:0006596">
    <property type="term" value="P:polyamine biosynthetic process"/>
    <property type="evidence" value="ECO:0007669"/>
    <property type="project" value="UniProtKB-UniRule"/>
</dbReference>
<dbReference type="Proteomes" id="UP000317371">
    <property type="component" value="Unassembled WGS sequence"/>
</dbReference>
<keyword evidence="2 4" id="KW-0808">Transferase</keyword>
<dbReference type="OrthoDB" id="9761985at2"/>
<evidence type="ECO:0000256" key="1">
    <source>
        <dbReference type="ARBA" id="ARBA00007867"/>
    </source>
</evidence>
<feature type="transmembrane region" description="Helical" evidence="5">
    <location>
        <begin position="203"/>
        <end position="223"/>
    </location>
</feature>
<dbReference type="InParanoid" id="A0A540VHU9"/>
<dbReference type="AlphaFoldDB" id="A0A540VHU9"/>
<feature type="transmembrane region" description="Helical" evidence="5">
    <location>
        <begin position="39"/>
        <end position="60"/>
    </location>
</feature>
<dbReference type="PROSITE" id="PS51006">
    <property type="entry name" value="PABS_2"/>
    <property type="match status" value="1"/>
</dbReference>
<dbReference type="NCBIfam" id="NF037959">
    <property type="entry name" value="MFS_SpdSyn"/>
    <property type="match status" value="2"/>
</dbReference>
<dbReference type="SUPFAM" id="SSF103473">
    <property type="entry name" value="MFS general substrate transporter"/>
    <property type="match status" value="1"/>
</dbReference>
<evidence type="ECO:0000256" key="4">
    <source>
        <dbReference type="PROSITE-ProRule" id="PRU00354"/>
    </source>
</evidence>
<evidence type="ECO:0000256" key="3">
    <source>
        <dbReference type="ARBA" id="ARBA00023115"/>
    </source>
</evidence>
<dbReference type="GO" id="GO:0016740">
    <property type="term" value="F:transferase activity"/>
    <property type="evidence" value="ECO:0007669"/>
    <property type="project" value="UniProtKB-UniRule"/>
</dbReference>
<dbReference type="InterPro" id="IPR030374">
    <property type="entry name" value="PABS"/>
</dbReference>
<keyword evidence="5" id="KW-0812">Transmembrane</keyword>
<evidence type="ECO:0000256" key="2">
    <source>
        <dbReference type="ARBA" id="ARBA00022679"/>
    </source>
</evidence>
<feature type="transmembrane region" description="Helical" evidence="5">
    <location>
        <begin position="152"/>
        <end position="173"/>
    </location>
</feature>
<dbReference type="InterPro" id="IPR036259">
    <property type="entry name" value="MFS_trans_sf"/>
</dbReference>
<feature type="domain" description="PABS" evidence="6">
    <location>
        <begin position="327"/>
        <end position="459"/>
    </location>
</feature>
<protein>
    <submittedName>
        <fullName evidence="7">Spermine synthase</fullName>
    </submittedName>
</protein>
<dbReference type="RefSeq" id="WP_141609475.1">
    <property type="nucleotide sequence ID" value="NZ_VIGC02000008.1"/>
</dbReference>
<name>A0A540VHU9_9CHLR</name>
<dbReference type="InterPro" id="IPR029063">
    <property type="entry name" value="SAM-dependent_MTases_sf"/>
</dbReference>
<evidence type="ECO:0000313" key="7">
    <source>
        <dbReference type="EMBL" id="TQE96330.1"/>
    </source>
</evidence>
<organism evidence="7 8">
    <name type="scientific">Litorilinea aerophila</name>
    <dbReference type="NCBI Taxonomy" id="1204385"/>
    <lineage>
        <taxon>Bacteria</taxon>
        <taxon>Bacillati</taxon>
        <taxon>Chloroflexota</taxon>
        <taxon>Caldilineae</taxon>
        <taxon>Caldilineales</taxon>
        <taxon>Caldilineaceae</taxon>
        <taxon>Litorilinea</taxon>
    </lineage>
</organism>
<dbReference type="PANTHER" id="PTHR43317">
    <property type="entry name" value="THERMOSPERMINE SYNTHASE ACAULIS5"/>
    <property type="match status" value="1"/>
</dbReference>
<proteinExistence type="inferred from homology"/>
<keyword evidence="5" id="KW-0472">Membrane</keyword>
<dbReference type="SUPFAM" id="SSF53335">
    <property type="entry name" value="S-adenosyl-L-methionine-dependent methyltransferases"/>
    <property type="match status" value="1"/>
</dbReference>
<keyword evidence="3 4" id="KW-0620">Polyamine biosynthesis</keyword>
<evidence type="ECO:0000256" key="5">
    <source>
        <dbReference type="SAM" id="Phobius"/>
    </source>
</evidence>